<accession>A0A1F6EGP4</accession>
<name>A0A1F6EGP4_9BACT</name>
<gene>
    <name evidence="2" type="ORF">A3A38_03570</name>
</gene>
<comment type="caution">
    <text evidence="2">The sequence shown here is derived from an EMBL/GenBank/DDBJ whole genome shotgun (WGS) entry which is preliminary data.</text>
</comment>
<evidence type="ECO:0000313" key="3">
    <source>
        <dbReference type="Proteomes" id="UP000177306"/>
    </source>
</evidence>
<dbReference type="EMBL" id="MFLY01000031">
    <property type="protein sequence ID" value="OGG72787.1"/>
    <property type="molecule type" value="Genomic_DNA"/>
</dbReference>
<dbReference type="Pfam" id="PF10648">
    <property type="entry name" value="Gmad2"/>
    <property type="match status" value="1"/>
</dbReference>
<reference evidence="2 3" key="1">
    <citation type="journal article" date="2016" name="Nat. Commun.">
        <title>Thousands of microbial genomes shed light on interconnected biogeochemical processes in an aquifer system.</title>
        <authorList>
            <person name="Anantharaman K."/>
            <person name="Brown C.T."/>
            <person name="Hug L.A."/>
            <person name="Sharon I."/>
            <person name="Castelle C.J."/>
            <person name="Probst A.J."/>
            <person name="Thomas B.C."/>
            <person name="Singh A."/>
            <person name="Wilkins M.J."/>
            <person name="Karaoz U."/>
            <person name="Brodie E.L."/>
            <person name="Williams K.H."/>
            <person name="Hubbard S.S."/>
            <person name="Banfield J.F."/>
        </authorList>
    </citation>
    <scope>NUCLEOTIDE SEQUENCE [LARGE SCALE GENOMIC DNA]</scope>
</reference>
<protein>
    <recommendedName>
        <fullName evidence="1">Bacterial spore germination immunoglobulin-like domain-containing protein</fullName>
    </recommendedName>
</protein>
<sequence>MRFLFTVFIAIIAFTAGVWYMGGFENVPENPNISDASIPTPGAQATYMNADENMIRVTTPQPGAIVPSTFTVSGQARGNWYFEASFPLEVVDRNGAQLLILPVQAQGEWMTTEFVPFTTQVIVPNYKSAATLVLHKDNPSGLPENDASVSIPITIQ</sequence>
<evidence type="ECO:0000259" key="1">
    <source>
        <dbReference type="Pfam" id="PF10648"/>
    </source>
</evidence>
<evidence type="ECO:0000313" key="2">
    <source>
        <dbReference type="EMBL" id="OGG72787.1"/>
    </source>
</evidence>
<dbReference type="AlphaFoldDB" id="A0A1F6EGP4"/>
<proteinExistence type="predicted"/>
<dbReference type="InterPro" id="IPR018911">
    <property type="entry name" value="Gmad2_Ig-like_dom"/>
</dbReference>
<dbReference type="Proteomes" id="UP000177306">
    <property type="component" value="Unassembled WGS sequence"/>
</dbReference>
<organism evidence="2 3">
    <name type="scientific">Candidatus Kaiserbacteria bacterium RIFCSPLOWO2_01_FULL_53_17</name>
    <dbReference type="NCBI Taxonomy" id="1798511"/>
    <lineage>
        <taxon>Bacteria</taxon>
        <taxon>Candidatus Kaiseribacteriota</taxon>
    </lineage>
</organism>
<feature type="domain" description="Bacterial spore germination immunoglobulin-like" evidence="1">
    <location>
        <begin position="55"/>
        <end position="140"/>
    </location>
</feature>